<protein>
    <submittedName>
        <fullName evidence="2">SET domain-containing protein</fullName>
    </submittedName>
</protein>
<evidence type="ECO:0000259" key="1">
    <source>
        <dbReference type="PROSITE" id="PS50280"/>
    </source>
</evidence>
<dbReference type="SUPFAM" id="SSF82199">
    <property type="entry name" value="SET domain"/>
    <property type="match status" value="1"/>
</dbReference>
<dbReference type="InterPro" id="IPR001214">
    <property type="entry name" value="SET_dom"/>
</dbReference>
<dbReference type="GO" id="GO:0016279">
    <property type="term" value="F:protein-lysine N-methyltransferase activity"/>
    <property type="evidence" value="ECO:0007669"/>
    <property type="project" value="InterPro"/>
</dbReference>
<evidence type="ECO:0000313" key="3">
    <source>
        <dbReference type="Proteomes" id="UP000799776"/>
    </source>
</evidence>
<dbReference type="InterPro" id="IPR044429">
    <property type="entry name" value="SETD4_SET"/>
</dbReference>
<dbReference type="PANTHER" id="PTHR13271">
    <property type="entry name" value="UNCHARACTERIZED PUTATIVE METHYLTRANSFERASE"/>
    <property type="match status" value="1"/>
</dbReference>
<dbReference type="AlphaFoldDB" id="A0A9P4HYQ8"/>
<name>A0A9P4HYQ8_9PEZI</name>
<evidence type="ECO:0000313" key="2">
    <source>
        <dbReference type="EMBL" id="KAF2089992.1"/>
    </source>
</evidence>
<dbReference type="EMBL" id="ML978713">
    <property type="protein sequence ID" value="KAF2089992.1"/>
    <property type="molecule type" value="Genomic_DNA"/>
</dbReference>
<comment type="caution">
    <text evidence="2">The sequence shown here is derived from an EMBL/GenBank/DDBJ whole genome shotgun (WGS) entry which is preliminary data.</text>
</comment>
<dbReference type="OrthoDB" id="341421at2759"/>
<gene>
    <name evidence="2" type="ORF">K490DRAFT_35108</name>
</gene>
<reference evidence="2" key="1">
    <citation type="journal article" date="2020" name="Stud. Mycol.">
        <title>101 Dothideomycetes genomes: a test case for predicting lifestyles and emergence of pathogens.</title>
        <authorList>
            <person name="Haridas S."/>
            <person name="Albert R."/>
            <person name="Binder M."/>
            <person name="Bloem J."/>
            <person name="Labutti K."/>
            <person name="Salamov A."/>
            <person name="Andreopoulos B."/>
            <person name="Baker S."/>
            <person name="Barry K."/>
            <person name="Bills G."/>
            <person name="Bluhm B."/>
            <person name="Cannon C."/>
            <person name="Castanera R."/>
            <person name="Culley D."/>
            <person name="Daum C."/>
            <person name="Ezra D."/>
            <person name="Gonzalez J."/>
            <person name="Henrissat B."/>
            <person name="Kuo A."/>
            <person name="Liang C."/>
            <person name="Lipzen A."/>
            <person name="Lutzoni F."/>
            <person name="Magnuson J."/>
            <person name="Mondo S."/>
            <person name="Nolan M."/>
            <person name="Ohm R."/>
            <person name="Pangilinan J."/>
            <person name="Park H.-J."/>
            <person name="Ramirez L."/>
            <person name="Alfaro M."/>
            <person name="Sun H."/>
            <person name="Tritt A."/>
            <person name="Yoshinaga Y."/>
            <person name="Zwiers L.-H."/>
            <person name="Turgeon B."/>
            <person name="Goodwin S."/>
            <person name="Spatafora J."/>
            <person name="Crous P."/>
            <person name="Grigoriev I."/>
        </authorList>
    </citation>
    <scope>NUCLEOTIDE SEQUENCE</scope>
    <source>
        <strain evidence="2">CBS 121410</strain>
    </source>
</reference>
<accession>A0A9P4HYQ8</accession>
<organism evidence="2 3">
    <name type="scientific">Saccharata proteae CBS 121410</name>
    <dbReference type="NCBI Taxonomy" id="1314787"/>
    <lineage>
        <taxon>Eukaryota</taxon>
        <taxon>Fungi</taxon>
        <taxon>Dikarya</taxon>
        <taxon>Ascomycota</taxon>
        <taxon>Pezizomycotina</taxon>
        <taxon>Dothideomycetes</taxon>
        <taxon>Dothideomycetes incertae sedis</taxon>
        <taxon>Botryosphaeriales</taxon>
        <taxon>Saccharataceae</taxon>
        <taxon>Saccharata</taxon>
    </lineage>
</organism>
<dbReference type="Proteomes" id="UP000799776">
    <property type="component" value="Unassembled WGS sequence"/>
</dbReference>
<dbReference type="InterPro" id="IPR046341">
    <property type="entry name" value="SET_dom_sf"/>
</dbReference>
<dbReference type="Gene3D" id="3.90.1410.10">
    <property type="entry name" value="set domain protein methyltransferase, domain 1"/>
    <property type="match status" value="1"/>
</dbReference>
<dbReference type="PROSITE" id="PS50280">
    <property type="entry name" value="SET"/>
    <property type="match status" value="1"/>
</dbReference>
<dbReference type="CDD" id="cd19177">
    <property type="entry name" value="SET_SETD4"/>
    <property type="match status" value="1"/>
</dbReference>
<dbReference type="Pfam" id="PF00856">
    <property type="entry name" value="SET"/>
    <property type="match status" value="1"/>
</dbReference>
<dbReference type="PANTHER" id="PTHR13271:SF137">
    <property type="entry name" value="SET DOMAIN-CONTAINING PROTEIN"/>
    <property type="match status" value="1"/>
</dbReference>
<feature type="domain" description="SET" evidence="1">
    <location>
        <begin position="30"/>
        <end position="249"/>
    </location>
</feature>
<sequence>MAEQEATSSTGEEHHIFLTWATQEAGITINGVSPVRVPGSGLGVRASRAIKKGELLASVPAAALLTIQTSSVKQQSLPHDCTVHGLLAAYLTLQDGREDAPHRTWQAVWPKREEFDEIMPMRWEDQEKDLLTPYAREMLAKQESKIAKDWDAVHAHLPSNPSRELYTYYWLIVNTRTFYWDYPKPVSTKGRPRNKKQKLVPDDCMALCPFMEYFNHADEGCHVDHDAWGFTVTADRNYETGEEIFVSYGNHSNDFLLVEYGFVLERNKWDVCVIDHSLLARLSTSQQRSLEEKGFLGNYIVDVNQEVCYRTQVALRMLTLPEGQWCSFVDGLDDGEKDQENVDEYFVELLETTLKGVDEFEKRVKTLADGYRKSMLMRRWSQARAILSACVKGLRQY</sequence>
<proteinExistence type="predicted"/>
<keyword evidence="3" id="KW-1185">Reference proteome</keyword>
<dbReference type="InterPro" id="IPR050600">
    <property type="entry name" value="SETD3_SETD6_MTase"/>
</dbReference>